<dbReference type="PANTHER" id="PTHR34405:SF3">
    <property type="entry name" value="CRISPR-ASSOCIATED ENDORIBONUCLEASE CAS2 3"/>
    <property type="match status" value="1"/>
</dbReference>
<evidence type="ECO:0000256" key="5">
    <source>
        <dbReference type="ARBA" id="ARBA00022759"/>
    </source>
</evidence>
<name>A0A853F5I3_9GAMM</name>
<evidence type="ECO:0000256" key="9">
    <source>
        <dbReference type="HAMAP-Rule" id="MF_01471"/>
    </source>
</evidence>
<keyword evidence="8 9" id="KW-0051">Antiviral defense</keyword>
<dbReference type="AlphaFoldDB" id="A0A853F5I3"/>
<evidence type="ECO:0000256" key="8">
    <source>
        <dbReference type="ARBA" id="ARBA00023118"/>
    </source>
</evidence>
<keyword evidence="3 9" id="KW-0540">Nuclease</keyword>
<evidence type="ECO:0000256" key="6">
    <source>
        <dbReference type="ARBA" id="ARBA00022801"/>
    </source>
</evidence>
<dbReference type="Pfam" id="PF09827">
    <property type="entry name" value="CRISPR_Cas2"/>
    <property type="match status" value="1"/>
</dbReference>
<evidence type="ECO:0000256" key="4">
    <source>
        <dbReference type="ARBA" id="ARBA00022723"/>
    </source>
</evidence>
<comment type="subunit">
    <text evidence="9">Homodimer, forms a heterotetramer with a Cas1 homodimer.</text>
</comment>
<evidence type="ECO:0000313" key="10">
    <source>
        <dbReference type="EMBL" id="NYT27035.1"/>
    </source>
</evidence>
<keyword evidence="6 9" id="KW-0378">Hydrolase</keyword>
<comment type="function">
    <text evidence="9">CRISPR (clustered regularly interspaced short palindromic repeat), is an adaptive immune system that provides protection against mobile genetic elements (viruses, transposable elements and conjugative plasmids). CRISPR clusters contain sequences complementary to antecedent mobile elements and target invading nucleic acids. CRISPR clusters are transcribed and processed into CRISPR RNA (crRNA). Functions as a ssRNA-specific endoribonuclease. Involved in the integration of spacer DNA into the CRISPR cassette.</text>
</comment>
<dbReference type="SUPFAM" id="SSF143430">
    <property type="entry name" value="TTP0101/SSO1404-like"/>
    <property type="match status" value="1"/>
</dbReference>
<dbReference type="InterPro" id="IPR019199">
    <property type="entry name" value="Virulence_VapD/CRISPR_Cas2"/>
</dbReference>
<keyword evidence="4 9" id="KW-0479">Metal-binding</keyword>
<evidence type="ECO:0000256" key="1">
    <source>
        <dbReference type="ARBA" id="ARBA00001946"/>
    </source>
</evidence>
<evidence type="ECO:0000256" key="2">
    <source>
        <dbReference type="ARBA" id="ARBA00009959"/>
    </source>
</evidence>
<comment type="cofactor">
    <cofactor evidence="1 9">
        <name>Mg(2+)</name>
        <dbReference type="ChEBI" id="CHEBI:18420"/>
    </cofactor>
</comment>
<evidence type="ECO:0000313" key="11">
    <source>
        <dbReference type="Proteomes" id="UP000568751"/>
    </source>
</evidence>
<dbReference type="InterPro" id="IPR021127">
    <property type="entry name" value="CRISPR_associated_Cas2"/>
</dbReference>
<dbReference type="EMBL" id="JACCHT010000001">
    <property type="protein sequence ID" value="NYT27035.1"/>
    <property type="molecule type" value="Genomic_DNA"/>
</dbReference>
<organism evidence="10 11">
    <name type="scientific">Candidatus Thiodubiliella endoseptemdiera</name>
    <dbReference type="NCBI Taxonomy" id="2738886"/>
    <lineage>
        <taxon>Bacteria</taxon>
        <taxon>Pseudomonadati</taxon>
        <taxon>Pseudomonadota</taxon>
        <taxon>Gammaproteobacteria</taxon>
        <taxon>Candidatus Pseudothioglobaceae</taxon>
        <taxon>Candidatus Thiodubiliella</taxon>
    </lineage>
</organism>
<dbReference type="Gene3D" id="3.30.70.240">
    <property type="match status" value="1"/>
</dbReference>
<dbReference type="EC" id="3.1.-.-" evidence="9"/>
<keyword evidence="7 9" id="KW-0460">Magnesium</keyword>
<dbReference type="NCBIfam" id="TIGR01573">
    <property type="entry name" value="cas2"/>
    <property type="match status" value="1"/>
</dbReference>
<comment type="similarity">
    <text evidence="2 9">Belongs to the CRISPR-associated endoribonuclease Cas2 protein family.</text>
</comment>
<evidence type="ECO:0000256" key="3">
    <source>
        <dbReference type="ARBA" id="ARBA00022722"/>
    </source>
</evidence>
<keyword evidence="5 9" id="KW-0255">Endonuclease</keyword>
<evidence type="ECO:0000256" key="7">
    <source>
        <dbReference type="ARBA" id="ARBA00022842"/>
    </source>
</evidence>
<comment type="caution">
    <text evidence="10">The sequence shown here is derived from an EMBL/GenBank/DDBJ whole genome shotgun (WGS) entry which is preliminary data.</text>
</comment>
<dbReference type="GO" id="GO:0004521">
    <property type="term" value="F:RNA endonuclease activity"/>
    <property type="evidence" value="ECO:0007669"/>
    <property type="project" value="InterPro"/>
</dbReference>
<dbReference type="HAMAP" id="MF_01471">
    <property type="entry name" value="Cas2"/>
    <property type="match status" value="1"/>
</dbReference>
<accession>A0A853F5I3</accession>
<dbReference type="PANTHER" id="PTHR34405">
    <property type="entry name" value="CRISPR-ASSOCIATED ENDORIBONUCLEASE CAS2"/>
    <property type="match status" value="1"/>
</dbReference>
<proteinExistence type="inferred from homology"/>
<feature type="binding site" evidence="9">
    <location>
        <position position="30"/>
    </location>
    <ligand>
        <name>Mg(2+)</name>
        <dbReference type="ChEBI" id="CHEBI:18420"/>
        <note>catalytic</note>
    </ligand>
</feature>
<dbReference type="GO" id="GO:0016787">
    <property type="term" value="F:hydrolase activity"/>
    <property type="evidence" value="ECO:0007669"/>
    <property type="project" value="UniProtKB-KW"/>
</dbReference>
<sequence length="117" mass="13604">MIKNINLIDLGGNNFMAQAKLHNEVMVAYDIENSKNRTKLFKKLKDISLQPIQKSVFWGHLNKAEEDSVKRLLKEYCQKTDKAFVARIALSEQVNQNNSIGYDKDDFPKNPHEYYVL</sequence>
<gene>
    <name evidence="9 10" type="primary">cas2</name>
    <name evidence="10" type="ORF">H0A76_03505</name>
</gene>
<dbReference type="CDD" id="cd09725">
    <property type="entry name" value="Cas2_I_II_III"/>
    <property type="match status" value="1"/>
</dbReference>
<dbReference type="Proteomes" id="UP000568751">
    <property type="component" value="Unassembled WGS sequence"/>
</dbReference>
<protein>
    <recommendedName>
        <fullName evidence="9">CRISPR-associated endoribonuclease Cas2</fullName>
        <ecNumber evidence="9">3.1.-.-</ecNumber>
    </recommendedName>
</protein>
<reference evidence="10 11" key="1">
    <citation type="submission" date="2020-05" db="EMBL/GenBank/DDBJ databases">
        <title>Horizontal transmission and recombination maintain forever young bacterial symbiont genomes.</title>
        <authorList>
            <person name="Russell S.L."/>
            <person name="Pepper-Tunick E."/>
            <person name="Svedberg J."/>
            <person name="Byrne A."/>
            <person name="Ruelas Castillo J."/>
            <person name="Vollmers C."/>
            <person name="Beinart R.A."/>
            <person name="Corbett-Detig R."/>
        </authorList>
    </citation>
    <scope>NUCLEOTIDE SEQUENCE [LARGE SCALE GENOMIC DNA]</scope>
    <source>
        <strain evidence="10">455</strain>
    </source>
</reference>
<dbReference type="GO" id="GO:0051607">
    <property type="term" value="P:defense response to virus"/>
    <property type="evidence" value="ECO:0007669"/>
    <property type="project" value="UniProtKB-UniRule"/>
</dbReference>
<dbReference type="GO" id="GO:0043571">
    <property type="term" value="P:maintenance of CRISPR repeat elements"/>
    <property type="evidence" value="ECO:0007669"/>
    <property type="project" value="UniProtKB-UniRule"/>
</dbReference>
<dbReference type="GO" id="GO:0046872">
    <property type="term" value="F:metal ion binding"/>
    <property type="evidence" value="ECO:0007669"/>
    <property type="project" value="UniProtKB-UniRule"/>
</dbReference>